<evidence type="ECO:0000313" key="2">
    <source>
        <dbReference type="Proteomes" id="UP000236291"/>
    </source>
</evidence>
<organism evidence="1 2">
    <name type="scientific">Trifolium pratense</name>
    <name type="common">Red clover</name>
    <dbReference type="NCBI Taxonomy" id="57577"/>
    <lineage>
        <taxon>Eukaryota</taxon>
        <taxon>Viridiplantae</taxon>
        <taxon>Streptophyta</taxon>
        <taxon>Embryophyta</taxon>
        <taxon>Tracheophyta</taxon>
        <taxon>Spermatophyta</taxon>
        <taxon>Magnoliopsida</taxon>
        <taxon>eudicotyledons</taxon>
        <taxon>Gunneridae</taxon>
        <taxon>Pentapetalae</taxon>
        <taxon>rosids</taxon>
        <taxon>fabids</taxon>
        <taxon>Fabales</taxon>
        <taxon>Fabaceae</taxon>
        <taxon>Papilionoideae</taxon>
        <taxon>50 kb inversion clade</taxon>
        <taxon>NPAAA clade</taxon>
        <taxon>Hologalegina</taxon>
        <taxon>IRL clade</taxon>
        <taxon>Trifolieae</taxon>
        <taxon>Trifolium</taxon>
    </lineage>
</organism>
<protein>
    <submittedName>
        <fullName evidence="1">Lipoxygenase</fullName>
    </submittedName>
</protein>
<reference evidence="1 2" key="2">
    <citation type="journal article" date="2017" name="Front. Plant Sci.">
        <title>Gene Classification and Mining of Molecular Markers Useful in Red Clover (Trifolium pratense) Breeding.</title>
        <authorList>
            <person name="Istvanek J."/>
            <person name="Dluhosova J."/>
            <person name="Dluhos P."/>
            <person name="Patkova L."/>
            <person name="Nedelnik J."/>
            <person name="Repkova J."/>
        </authorList>
    </citation>
    <scope>NUCLEOTIDE SEQUENCE [LARGE SCALE GENOMIC DNA]</scope>
    <source>
        <strain evidence="2">cv. Tatra</strain>
        <tissue evidence="1">Young leaves</tissue>
    </source>
</reference>
<sequence length="89" mass="9239">MFATLKGLSKRGQKVKGRVVLMHKNVLDINALTTAKSAAGVIKGGVKIANCVAGNILDTATAGLGCSVALRLISATTADGNNFLIFKYF</sequence>
<name>A0A2K3M8N2_TRIPR</name>
<proteinExistence type="predicted"/>
<reference evidence="1 2" key="1">
    <citation type="journal article" date="2014" name="Am. J. Bot.">
        <title>Genome assembly and annotation for red clover (Trifolium pratense; Fabaceae).</title>
        <authorList>
            <person name="Istvanek J."/>
            <person name="Jaros M."/>
            <person name="Krenek A."/>
            <person name="Repkova J."/>
        </authorList>
    </citation>
    <scope>NUCLEOTIDE SEQUENCE [LARGE SCALE GENOMIC DNA]</scope>
    <source>
        <strain evidence="2">cv. Tatra</strain>
        <tissue evidence="1">Young leaves</tissue>
    </source>
</reference>
<gene>
    <name evidence="1" type="ORF">L195_g043199</name>
</gene>
<dbReference type="Gene3D" id="2.60.60.20">
    <property type="entry name" value="PLAT/LH2 domain"/>
    <property type="match status" value="1"/>
</dbReference>
<dbReference type="SUPFAM" id="SSF49723">
    <property type="entry name" value="Lipase/lipooxygenase domain (PLAT/LH2 domain)"/>
    <property type="match status" value="1"/>
</dbReference>
<dbReference type="ExpressionAtlas" id="A0A2K3M8N2">
    <property type="expression patterns" value="baseline"/>
</dbReference>
<dbReference type="InterPro" id="IPR036392">
    <property type="entry name" value="PLAT/LH2_dom_sf"/>
</dbReference>
<dbReference type="EMBL" id="ASHM01053014">
    <property type="protein sequence ID" value="PNX87113.1"/>
    <property type="molecule type" value="Genomic_DNA"/>
</dbReference>
<dbReference type="AlphaFoldDB" id="A0A2K3M8N2"/>
<accession>A0A2K3M8N2</accession>
<comment type="caution">
    <text evidence="1">The sequence shown here is derived from an EMBL/GenBank/DDBJ whole genome shotgun (WGS) entry which is preliminary data.</text>
</comment>
<dbReference type="Proteomes" id="UP000236291">
    <property type="component" value="Unassembled WGS sequence"/>
</dbReference>
<evidence type="ECO:0000313" key="1">
    <source>
        <dbReference type="EMBL" id="PNX87113.1"/>
    </source>
</evidence>